<accession>A0A0F8YDK6</accession>
<name>A0A0F8YDK6_9ZZZZ</name>
<proteinExistence type="predicted"/>
<reference evidence="1" key="1">
    <citation type="journal article" date="2015" name="Nature">
        <title>Complex archaea that bridge the gap between prokaryotes and eukaryotes.</title>
        <authorList>
            <person name="Spang A."/>
            <person name="Saw J.H."/>
            <person name="Jorgensen S.L."/>
            <person name="Zaremba-Niedzwiedzka K."/>
            <person name="Martijn J."/>
            <person name="Lind A.E."/>
            <person name="van Eijk R."/>
            <person name="Schleper C."/>
            <person name="Guy L."/>
            <person name="Ettema T.J."/>
        </authorList>
    </citation>
    <scope>NUCLEOTIDE SEQUENCE</scope>
</reference>
<evidence type="ECO:0000313" key="1">
    <source>
        <dbReference type="EMBL" id="KKK71775.1"/>
    </source>
</evidence>
<gene>
    <name evidence="1" type="ORF">LCGC14_2910550</name>
</gene>
<feature type="non-terminal residue" evidence="1">
    <location>
        <position position="107"/>
    </location>
</feature>
<dbReference type="AlphaFoldDB" id="A0A0F8YDK6"/>
<dbReference type="EMBL" id="LAZR01057577">
    <property type="protein sequence ID" value="KKK71775.1"/>
    <property type="molecule type" value="Genomic_DNA"/>
</dbReference>
<organism evidence="1">
    <name type="scientific">marine sediment metagenome</name>
    <dbReference type="NCBI Taxonomy" id="412755"/>
    <lineage>
        <taxon>unclassified sequences</taxon>
        <taxon>metagenomes</taxon>
        <taxon>ecological metagenomes</taxon>
    </lineage>
</organism>
<comment type="caution">
    <text evidence="1">The sequence shown here is derived from an EMBL/GenBank/DDBJ whole genome shotgun (WGS) entry which is preliminary data.</text>
</comment>
<sequence>MSYIVSKELDVLSSAKTWYIPMPVNCRVIAAIAATETAVATGASAITLSDGTTDIGVITIALSGSAAGDVDAIVMDSTSLGKVLLGPTTPLKISCDATPSAGKAHIT</sequence>
<protein>
    <submittedName>
        <fullName evidence="1">Uncharacterized protein</fullName>
    </submittedName>
</protein>